<dbReference type="Gene3D" id="2.60.40.10">
    <property type="entry name" value="Immunoglobulins"/>
    <property type="match status" value="2"/>
</dbReference>
<dbReference type="Pfam" id="PF25390">
    <property type="entry name" value="WD40_RLD"/>
    <property type="match status" value="1"/>
</dbReference>
<evidence type="ECO:0000256" key="1">
    <source>
        <dbReference type="ARBA" id="ARBA00022737"/>
    </source>
</evidence>
<protein>
    <submittedName>
        <fullName evidence="4">Chromosome condensation regulator RCC1</fullName>
    </submittedName>
</protein>
<evidence type="ECO:0000259" key="3">
    <source>
        <dbReference type="Pfam" id="PF25390"/>
    </source>
</evidence>
<dbReference type="Pfam" id="PF00415">
    <property type="entry name" value="RCC1"/>
    <property type="match status" value="1"/>
</dbReference>
<accession>A0ABX7N466</accession>
<keyword evidence="5" id="KW-1185">Reference proteome</keyword>
<dbReference type="InterPro" id="IPR000408">
    <property type="entry name" value="Reg_chr_condens"/>
</dbReference>
<dbReference type="Pfam" id="PF17957">
    <property type="entry name" value="Big_7"/>
    <property type="match status" value="1"/>
</dbReference>
<dbReference type="Gene3D" id="2.130.10.30">
    <property type="entry name" value="Regulator of chromosome condensation 1/beta-lactamase-inhibitor protein II"/>
    <property type="match status" value="2"/>
</dbReference>
<feature type="region of interest" description="Disordered" evidence="2">
    <location>
        <begin position="292"/>
        <end position="321"/>
    </location>
</feature>
<organism evidence="4 5">
    <name type="scientific">Myxococcus landrumensis</name>
    <dbReference type="NCBI Taxonomy" id="2813577"/>
    <lineage>
        <taxon>Bacteria</taxon>
        <taxon>Pseudomonadati</taxon>
        <taxon>Myxococcota</taxon>
        <taxon>Myxococcia</taxon>
        <taxon>Myxococcales</taxon>
        <taxon>Cystobacterineae</taxon>
        <taxon>Myxococcaceae</taxon>
        <taxon>Myxococcus</taxon>
    </lineage>
</organism>
<dbReference type="InterPro" id="IPR013783">
    <property type="entry name" value="Ig-like_fold"/>
</dbReference>
<dbReference type="InterPro" id="IPR009091">
    <property type="entry name" value="RCC1/BLIP-II"/>
</dbReference>
<dbReference type="SUPFAM" id="SSF50985">
    <property type="entry name" value="RCC1/BLIP-II"/>
    <property type="match status" value="1"/>
</dbReference>
<sequence length="586" mass="59672">MKSRVQAVAFAASWLVACGSEVEDSHGIPVVPFVQVVSPVSGASLEEPVVRLSGQVTAPGTLAKLTARVNGGEARPVEVTAGALNVSTFVVELTLAEGDNEVTFEAEDQGGGTSVQSVRLTFAPETQAPHIQVLSPTAGLAVSARRVRVELTATDNKGVTGLTYSLNGGAEETLSVPSSAEDILSFDVTPRPGANQLVVRARDARGNVGTSTVGFHLGGLSSAGGLHSGALRDGRVYAWGRNTRGQLGLGAGSAAHYSVPQLVPGLEGVVSIAFNQSFSMALDAGGSVWTWGENSDGQLGHGTPPEPGQPQTPVASMSPSAARVPGLTGAVAIAAGYTHGLVLMEDGTVRAFGANDEGQLGDGTTTSRDYALPVPGVTDAVKVVAGSAHSAALKRDGTVFVWGRNTYGNLGTGTAGKPGRPSAEAVPGLKDVVDIANGRDHFLAVHSDGTVSSWGLGVSGQLGHGPSGKDVQSATPVKAQGVTDARAVFANGNYGFARRADGSLLAWGQNGNGQLGVSDKKDRPEPTPSSTQVSPLSSMGMGATHVVAVRGDGSIYAWGWNLEGSLGPSGVIDRWSYTDPIPVSLP</sequence>
<feature type="compositionally biased region" description="Polar residues" evidence="2">
    <location>
        <begin position="528"/>
        <end position="537"/>
    </location>
</feature>
<dbReference type="PRINTS" id="PR00633">
    <property type="entry name" value="RCCNDNSATION"/>
</dbReference>
<dbReference type="EMBL" id="CP071091">
    <property type="protein sequence ID" value="QSQ12460.1"/>
    <property type="molecule type" value="Genomic_DNA"/>
</dbReference>
<name>A0ABX7N466_9BACT</name>
<evidence type="ECO:0000313" key="4">
    <source>
        <dbReference type="EMBL" id="QSQ12460.1"/>
    </source>
</evidence>
<dbReference type="PROSITE" id="PS50012">
    <property type="entry name" value="RCC1_3"/>
    <property type="match status" value="6"/>
</dbReference>
<dbReference type="RefSeq" id="WP_206714186.1">
    <property type="nucleotide sequence ID" value="NZ_CP071091.1"/>
</dbReference>
<dbReference type="InterPro" id="IPR058923">
    <property type="entry name" value="RCC1-like_dom"/>
</dbReference>
<dbReference type="InterPro" id="IPR051210">
    <property type="entry name" value="Ub_ligase/GEF_domain"/>
</dbReference>
<reference evidence="4 5" key="1">
    <citation type="submission" date="2021-02" db="EMBL/GenBank/DDBJ databases">
        <title>De Novo genome assembly of isolated myxobacteria.</title>
        <authorList>
            <person name="Stevens D.C."/>
        </authorList>
    </citation>
    <scope>NUCLEOTIDE SEQUENCE [LARGE SCALE GENOMIC DNA]</scope>
    <source>
        <strain evidence="4 5">SCHIC003</strain>
    </source>
</reference>
<feature type="domain" description="RCC1-like" evidence="3">
    <location>
        <begin position="323"/>
        <end position="569"/>
    </location>
</feature>
<dbReference type="PANTHER" id="PTHR22870:SF408">
    <property type="entry name" value="OS09G0560450 PROTEIN"/>
    <property type="match status" value="1"/>
</dbReference>
<evidence type="ECO:0000313" key="5">
    <source>
        <dbReference type="Proteomes" id="UP000663090"/>
    </source>
</evidence>
<gene>
    <name evidence="4" type="ORF">JY572_29445</name>
</gene>
<feature type="region of interest" description="Disordered" evidence="2">
    <location>
        <begin position="511"/>
        <end position="538"/>
    </location>
</feature>
<keyword evidence="1" id="KW-0677">Repeat</keyword>
<dbReference type="Proteomes" id="UP000663090">
    <property type="component" value="Chromosome"/>
</dbReference>
<dbReference type="PROSITE" id="PS51257">
    <property type="entry name" value="PROKAR_LIPOPROTEIN"/>
    <property type="match status" value="1"/>
</dbReference>
<proteinExistence type="predicted"/>
<dbReference type="PANTHER" id="PTHR22870">
    <property type="entry name" value="REGULATOR OF CHROMOSOME CONDENSATION"/>
    <property type="match status" value="1"/>
</dbReference>
<evidence type="ECO:0000256" key="2">
    <source>
        <dbReference type="SAM" id="MobiDB-lite"/>
    </source>
</evidence>